<dbReference type="STRING" id="195883.A0A482WNC1"/>
<protein>
    <submittedName>
        <fullName evidence="2">Uncharacterized protein</fullName>
    </submittedName>
</protein>
<accession>A0A482WNC1</accession>
<feature type="region of interest" description="Disordered" evidence="1">
    <location>
        <begin position="498"/>
        <end position="531"/>
    </location>
</feature>
<evidence type="ECO:0000256" key="1">
    <source>
        <dbReference type="SAM" id="MobiDB-lite"/>
    </source>
</evidence>
<organism evidence="2 3">
    <name type="scientific">Laodelphax striatellus</name>
    <name type="common">Small brown planthopper</name>
    <name type="synonym">Delphax striatella</name>
    <dbReference type="NCBI Taxonomy" id="195883"/>
    <lineage>
        <taxon>Eukaryota</taxon>
        <taxon>Metazoa</taxon>
        <taxon>Ecdysozoa</taxon>
        <taxon>Arthropoda</taxon>
        <taxon>Hexapoda</taxon>
        <taxon>Insecta</taxon>
        <taxon>Pterygota</taxon>
        <taxon>Neoptera</taxon>
        <taxon>Paraneoptera</taxon>
        <taxon>Hemiptera</taxon>
        <taxon>Auchenorrhyncha</taxon>
        <taxon>Fulgoroidea</taxon>
        <taxon>Delphacidae</taxon>
        <taxon>Criomorphinae</taxon>
        <taxon>Laodelphax</taxon>
    </lineage>
</organism>
<dbReference type="AlphaFoldDB" id="A0A482WNC1"/>
<feature type="region of interest" description="Disordered" evidence="1">
    <location>
        <begin position="410"/>
        <end position="441"/>
    </location>
</feature>
<dbReference type="OrthoDB" id="5973359at2759"/>
<reference evidence="2 3" key="1">
    <citation type="journal article" date="2017" name="Gigascience">
        <title>Genome sequence of the small brown planthopper, Laodelphax striatellus.</title>
        <authorList>
            <person name="Zhu J."/>
            <person name="Jiang F."/>
            <person name="Wang X."/>
            <person name="Yang P."/>
            <person name="Bao Y."/>
            <person name="Zhao W."/>
            <person name="Wang W."/>
            <person name="Lu H."/>
            <person name="Wang Q."/>
            <person name="Cui N."/>
            <person name="Li J."/>
            <person name="Chen X."/>
            <person name="Luo L."/>
            <person name="Yu J."/>
            <person name="Kang L."/>
            <person name="Cui F."/>
        </authorList>
    </citation>
    <scope>NUCLEOTIDE SEQUENCE [LARGE SCALE GENOMIC DNA]</scope>
    <source>
        <strain evidence="2">Lst14</strain>
    </source>
</reference>
<evidence type="ECO:0000313" key="3">
    <source>
        <dbReference type="Proteomes" id="UP000291343"/>
    </source>
</evidence>
<sequence length="551" mass="61041">MQMCWNEEPTRPSLDHVIAMLKHLQMSRTSDSDDNFERRWEKLKPNTIPVTDNQTSSDALTVRSDFDSGVDLDLKTNSDHDLKSSALDLKSVEFGGSNSSSHFGTNSSSHFDINSSQSVLEASNSDIRTSSSEFDCKLKGSPQLSVASSLGGDYFAAQLARQLSPSLTNLRGSFEDVVATDDVVTGPSQHKPSFDFITTTNLQPSDTDQFDSWLQGVDTTDEEEVNMNALRSKRTYSCAQQIPRDQDEDNSPEEEQQRADMVIEYGSYPVPLSPIMEEGESVSSNQSSIILDLHSSNVSSGKSSPVMMMLDRNDSFDDEEAGRRFEEDIRTALDLYSSDSIESDEVVDIIVEDLEGREGETRKVRGENKEEEEEDLLIVNTETNEAQLLESPRPKSHLAFVRKSKIEKNLSPMNGTNTYTPDSISPISTGSSRTGVALSFSSPDTGGNLSSFLSPSNSENVDSEYSVNNSLDLDVVAKDLKSVPNFFDHKEMFDKLKELEEESSSDTSEMSSERTISVPGKSVLEDGRKEFAGEKTDQEKLFQLRIISNVI</sequence>
<gene>
    <name evidence="2" type="ORF">LSTR_LSTR014879</name>
</gene>
<name>A0A482WNC1_LAOST</name>
<dbReference type="Proteomes" id="UP000291343">
    <property type="component" value="Unassembled WGS sequence"/>
</dbReference>
<proteinExistence type="predicted"/>
<comment type="caution">
    <text evidence="2">The sequence shown here is derived from an EMBL/GenBank/DDBJ whole genome shotgun (WGS) entry which is preliminary data.</text>
</comment>
<feature type="compositionally biased region" description="Polar residues" evidence="1">
    <location>
        <begin position="411"/>
        <end position="441"/>
    </location>
</feature>
<dbReference type="InParanoid" id="A0A482WNC1"/>
<dbReference type="EMBL" id="QKKF02029723">
    <property type="protein sequence ID" value="RZF35024.1"/>
    <property type="molecule type" value="Genomic_DNA"/>
</dbReference>
<dbReference type="SMR" id="A0A482WNC1"/>
<evidence type="ECO:0000313" key="2">
    <source>
        <dbReference type="EMBL" id="RZF35024.1"/>
    </source>
</evidence>
<keyword evidence="3" id="KW-1185">Reference proteome</keyword>